<evidence type="ECO:0000313" key="2">
    <source>
        <dbReference type="Proteomes" id="UP001187192"/>
    </source>
</evidence>
<organism evidence="1 2">
    <name type="scientific">Ficus carica</name>
    <name type="common">Common fig</name>
    <dbReference type="NCBI Taxonomy" id="3494"/>
    <lineage>
        <taxon>Eukaryota</taxon>
        <taxon>Viridiplantae</taxon>
        <taxon>Streptophyta</taxon>
        <taxon>Embryophyta</taxon>
        <taxon>Tracheophyta</taxon>
        <taxon>Spermatophyta</taxon>
        <taxon>Magnoliopsida</taxon>
        <taxon>eudicotyledons</taxon>
        <taxon>Gunneridae</taxon>
        <taxon>Pentapetalae</taxon>
        <taxon>rosids</taxon>
        <taxon>fabids</taxon>
        <taxon>Rosales</taxon>
        <taxon>Moraceae</taxon>
        <taxon>Ficeae</taxon>
        <taxon>Ficus</taxon>
    </lineage>
</organism>
<dbReference type="PANTHER" id="PTHR33509">
    <property type="entry name" value="LATE EMBRYOGENIS ABUNDANT PROTEIN 2-RELATED"/>
    <property type="match status" value="1"/>
</dbReference>
<evidence type="ECO:0000313" key="1">
    <source>
        <dbReference type="EMBL" id="GMN36757.1"/>
    </source>
</evidence>
<protein>
    <recommendedName>
        <fullName evidence="3">Late embryogenesis abundant protein</fullName>
    </recommendedName>
</protein>
<keyword evidence="2" id="KW-1185">Reference proteome</keyword>
<reference evidence="1" key="1">
    <citation type="submission" date="2023-07" db="EMBL/GenBank/DDBJ databases">
        <title>draft genome sequence of fig (Ficus carica).</title>
        <authorList>
            <person name="Takahashi T."/>
            <person name="Nishimura K."/>
        </authorList>
    </citation>
    <scope>NUCLEOTIDE SEQUENCE</scope>
</reference>
<dbReference type="EMBL" id="BTGU01000006">
    <property type="protein sequence ID" value="GMN36757.1"/>
    <property type="molecule type" value="Genomic_DNA"/>
</dbReference>
<evidence type="ECO:0008006" key="3">
    <source>
        <dbReference type="Google" id="ProtNLM"/>
    </source>
</evidence>
<name>A0AA87ZM50_FICCA</name>
<dbReference type="Proteomes" id="UP001187192">
    <property type="component" value="Unassembled WGS sequence"/>
</dbReference>
<dbReference type="Pfam" id="PF03242">
    <property type="entry name" value="LEA_3a"/>
    <property type="match status" value="1"/>
</dbReference>
<accession>A0AA87ZM50</accession>
<sequence length="102" mass="11219">MGKLRINPFLLLRRPYAVAAANVKVQPVAGAMRKAAATAAVKEPLSSANTAAVAAKAKKEETFWMRDPKTGNWVPETHFVGDDQVDVAEQREKLLPNNHKRI</sequence>
<dbReference type="InterPro" id="IPR004926">
    <property type="entry name" value="LEA_3a"/>
</dbReference>
<proteinExistence type="predicted"/>
<dbReference type="PANTHER" id="PTHR33509:SF21">
    <property type="entry name" value="OS02G0564600 PROTEIN"/>
    <property type="match status" value="1"/>
</dbReference>
<dbReference type="AlphaFoldDB" id="A0AA87ZM50"/>
<gene>
    <name evidence="1" type="ORF">TIFTF001_006281</name>
</gene>
<comment type="caution">
    <text evidence="1">The sequence shown here is derived from an EMBL/GenBank/DDBJ whole genome shotgun (WGS) entry which is preliminary data.</text>
</comment>